<dbReference type="AlphaFoldDB" id="A0A1Q2KV46"/>
<organism evidence="2 3">
    <name type="scientific">Planococcus lenghuensis</name>
    <dbReference type="NCBI Taxonomy" id="2213202"/>
    <lineage>
        <taxon>Bacteria</taxon>
        <taxon>Bacillati</taxon>
        <taxon>Bacillota</taxon>
        <taxon>Bacilli</taxon>
        <taxon>Bacillales</taxon>
        <taxon>Caryophanaceae</taxon>
        <taxon>Planococcus</taxon>
    </lineage>
</organism>
<name>A0A1Q2KV46_9BACL</name>
<gene>
    <name evidence="2" type="ORF">B0X71_02265</name>
</gene>
<evidence type="ECO:0000313" key="3">
    <source>
        <dbReference type="Proteomes" id="UP000188184"/>
    </source>
</evidence>
<evidence type="ECO:0000256" key="1">
    <source>
        <dbReference type="SAM" id="MobiDB-lite"/>
    </source>
</evidence>
<accession>A0A1Q2KV46</accession>
<dbReference type="Proteomes" id="UP000188184">
    <property type="component" value="Chromosome"/>
</dbReference>
<keyword evidence="3" id="KW-1185">Reference proteome</keyword>
<proteinExistence type="predicted"/>
<feature type="compositionally biased region" description="Polar residues" evidence="1">
    <location>
        <begin position="37"/>
        <end position="46"/>
    </location>
</feature>
<dbReference type="KEGG" id="pmar:B0X71_02265"/>
<protein>
    <submittedName>
        <fullName evidence="2">Uncharacterized protein</fullName>
    </submittedName>
</protein>
<feature type="region of interest" description="Disordered" evidence="1">
    <location>
        <begin position="1"/>
        <end position="73"/>
    </location>
</feature>
<evidence type="ECO:0000313" key="2">
    <source>
        <dbReference type="EMBL" id="AQQ52059.1"/>
    </source>
</evidence>
<sequence length="98" mass="10662">MQAPTSAGGPAEDGVFCHQKRDRSNLEGLGAEDWTKKSASALQAPTSAGGPAEDGVFCHQKRDRSDLEGLGAEDWTKKSASAPYLREKRNGFRRPLRF</sequence>
<dbReference type="EMBL" id="CP019640">
    <property type="protein sequence ID" value="AQQ52059.1"/>
    <property type="molecule type" value="Genomic_DNA"/>
</dbReference>
<reference evidence="2 3" key="1">
    <citation type="submission" date="2017-02" db="EMBL/GenBank/DDBJ databases">
        <title>The complete genomic sequence of a novel cold adapted crude oil-degrading bacterium Planococcus qaidamina Y42.</title>
        <authorList>
            <person name="Yang R."/>
        </authorList>
    </citation>
    <scope>NUCLEOTIDE SEQUENCE [LARGE SCALE GENOMIC DNA]</scope>
    <source>
        <strain evidence="2 3">Y42</strain>
    </source>
</reference>